<evidence type="ECO:0000256" key="8">
    <source>
        <dbReference type="ARBA" id="ARBA00022989"/>
    </source>
</evidence>
<reference evidence="11" key="1">
    <citation type="submission" date="2021-01" db="EMBL/GenBank/DDBJ databases">
        <title>Modified the classification status of verrucomicrobia.</title>
        <authorList>
            <person name="Feng X."/>
        </authorList>
    </citation>
    <scope>NUCLEOTIDE SEQUENCE</scope>
    <source>
        <strain evidence="11">KCTC 22201</strain>
    </source>
</reference>
<name>A0A934VG97_9BACT</name>
<dbReference type="PANTHER" id="PTHR38831:SF2">
    <property type="entry name" value="TYPE II SECRETION SYSTEM PROTEIN K"/>
    <property type="match status" value="1"/>
</dbReference>
<keyword evidence="6" id="KW-0812">Transmembrane</keyword>
<dbReference type="Pfam" id="PF21687">
    <property type="entry name" value="T2SSK_1st"/>
    <property type="match status" value="1"/>
</dbReference>
<organism evidence="11 12">
    <name type="scientific">Haloferula rosea</name>
    <dbReference type="NCBI Taxonomy" id="490093"/>
    <lineage>
        <taxon>Bacteria</taxon>
        <taxon>Pseudomonadati</taxon>
        <taxon>Verrucomicrobiota</taxon>
        <taxon>Verrucomicrobiia</taxon>
        <taxon>Verrucomicrobiales</taxon>
        <taxon>Verrucomicrobiaceae</taxon>
        <taxon>Haloferula</taxon>
    </lineage>
</organism>
<dbReference type="Proteomes" id="UP000658278">
    <property type="component" value="Unassembled WGS sequence"/>
</dbReference>
<comment type="subcellular location">
    <subcellularLocation>
        <location evidence="1">Cell inner membrane</location>
    </subcellularLocation>
</comment>
<keyword evidence="8" id="KW-1133">Transmembrane helix</keyword>
<evidence type="ECO:0000313" key="11">
    <source>
        <dbReference type="EMBL" id="MBK1827390.1"/>
    </source>
</evidence>
<evidence type="ECO:0000256" key="2">
    <source>
        <dbReference type="ARBA" id="ARBA00007246"/>
    </source>
</evidence>
<keyword evidence="7" id="KW-0653">Protein transport</keyword>
<evidence type="ECO:0000256" key="1">
    <source>
        <dbReference type="ARBA" id="ARBA00004533"/>
    </source>
</evidence>
<protein>
    <submittedName>
        <fullName evidence="11">General secretion pathway protein GspK</fullName>
    </submittedName>
</protein>
<gene>
    <name evidence="11" type="ORF">JIN81_10175</name>
</gene>
<evidence type="ECO:0000256" key="3">
    <source>
        <dbReference type="ARBA" id="ARBA00022448"/>
    </source>
</evidence>
<comment type="similarity">
    <text evidence="2">Belongs to the GSP K family.</text>
</comment>
<sequence length="307" mass="33713">MKRGQRNGSALVAVLWLIALLSFAAVAAIRVVSFDLDVASANIHGFRAKQLAEMGIAVGANPVVERSDPILVQYSEADGEGFEVKIVSEGGKFNINSIILKDDTNLLKSMFIDWGLDIDQAAAVADGLVDWVDTNDEESLNGAEVDWYEAAGRINQPFNRPFYSLDEMRLVRGMDLVEAMRPDWQSWFTVWSSGPLDLNEATDEMIAVAAEVPIEQAAIIPETVRGPDGIRDTDDDAPFRSAQEALELLGVDRTLRPDIVSRFSVNETTTRIESIGSSPGARRKITLVVRNRTGQPAILERTEEVIP</sequence>
<dbReference type="PANTHER" id="PTHR38831">
    <property type="entry name" value="TYPE II SECRETION SYSTEM PROTEIN K"/>
    <property type="match status" value="1"/>
</dbReference>
<evidence type="ECO:0000256" key="5">
    <source>
        <dbReference type="ARBA" id="ARBA00022519"/>
    </source>
</evidence>
<dbReference type="InterPro" id="IPR038072">
    <property type="entry name" value="GspK_central_sf"/>
</dbReference>
<keyword evidence="3" id="KW-0813">Transport</keyword>
<dbReference type="InterPro" id="IPR005628">
    <property type="entry name" value="GspK"/>
</dbReference>
<accession>A0A934VG97</accession>
<comment type="caution">
    <text evidence="11">The sequence shown here is derived from an EMBL/GenBank/DDBJ whole genome shotgun (WGS) entry which is preliminary data.</text>
</comment>
<keyword evidence="5" id="KW-0997">Cell inner membrane</keyword>
<evidence type="ECO:0000313" key="12">
    <source>
        <dbReference type="Proteomes" id="UP000658278"/>
    </source>
</evidence>
<evidence type="ECO:0000256" key="7">
    <source>
        <dbReference type="ARBA" id="ARBA00022927"/>
    </source>
</evidence>
<evidence type="ECO:0000256" key="4">
    <source>
        <dbReference type="ARBA" id="ARBA00022475"/>
    </source>
</evidence>
<dbReference type="Gene3D" id="1.10.40.60">
    <property type="entry name" value="EpsJ-like"/>
    <property type="match status" value="1"/>
</dbReference>
<dbReference type="GO" id="GO:0005886">
    <property type="term" value="C:plasma membrane"/>
    <property type="evidence" value="ECO:0007669"/>
    <property type="project" value="UniProtKB-SubCell"/>
</dbReference>
<dbReference type="EMBL" id="JAENII010000007">
    <property type="protein sequence ID" value="MBK1827390.1"/>
    <property type="molecule type" value="Genomic_DNA"/>
</dbReference>
<dbReference type="AlphaFoldDB" id="A0A934VG97"/>
<dbReference type="GO" id="GO:0009306">
    <property type="term" value="P:protein secretion"/>
    <property type="evidence" value="ECO:0007669"/>
    <property type="project" value="InterPro"/>
</dbReference>
<proteinExistence type="inferred from homology"/>
<feature type="domain" description="T2SS protein K first SAM-like" evidence="10">
    <location>
        <begin position="91"/>
        <end position="175"/>
    </location>
</feature>
<dbReference type="InterPro" id="IPR049031">
    <property type="entry name" value="T2SSK_SAM-like_1st"/>
</dbReference>
<keyword evidence="12" id="KW-1185">Reference proteome</keyword>
<keyword evidence="4" id="KW-1003">Cell membrane</keyword>
<evidence type="ECO:0000256" key="6">
    <source>
        <dbReference type="ARBA" id="ARBA00022692"/>
    </source>
</evidence>
<evidence type="ECO:0000259" key="10">
    <source>
        <dbReference type="Pfam" id="PF21687"/>
    </source>
</evidence>
<dbReference type="RefSeq" id="WP_200278842.1">
    <property type="nucleotide sequence ID" value="NZ_JAENII010000007.1"/>
</dbReference>
<evidence type="ECO:0000256" key="9">
    <source>
        <dbReference type="ARBA" id="ARBA00023136"/>
    </source>
</evidence>
<keyword evidence="9" id="KW-0472">Membrane</keyword>
<dbReference type="SUPFAM" id="SSF158544">
    <property type="entry name" value="GspK insert domain-like"/>
    <property type="match status" value="1"/>
</dbReference>